<reference evidence="8" key="3">
    <citation type="submission" date="2020-05" db="EMBL/GenBank/DDBJ databases">
        <title>Electrophorus electricus (electric eel) genome, fEleEle1, primary haplotype.</title>
        <authorList>
            <person name="Myers G."/>
            <person name="Meyer A."/>
            <person name="Fedrigo O."/>
            <person name="Formenti G."/>
            <person name="Rhie A."/>
            <person name="Tracey A."/>
            <person name="Sims Y."/>
            <person name="Jarvis E.D."/>
        </authorList>
    </citation>
    <scope>NUCLEOTIDE SEQUENCE [LARGE SCALE GENOMIC DNA]</scope>
</reference>
<sequence length="203" mass="22257">MLNSGSLSLVKLATALGVSGTLYFMSGTVIAASDAKERSDSSLMIEELSLYTTPHSQVKYVETEVGHVEHGIASLRRTAEPYTVWCQEKILYAQEKAEEFYKTIEPGINVSIRTARDTYEFLNSPPPEFYPGVGVVGFSGILGLYLAKGCRVKGLLFPAGLMALSASMLYPQQASSVAKVMKDQLFSWSSQGHMVWEGLWKGK</sequence>
<keyword evidence="7" id="KW-0999">Mitochondrion inner membrane</keyword>
<reference evidence="8" key="5">
    <citation type="submission" date="2025-09" db="UniProtKB">
        <authorList>
            <consortium name="Ensembl"/>
        </authorList>
    </citation>
    <scope>IDENTIFICATION</scope>
</reference>
<name>A0A4W4FX84_ELEEL</name>
<keyword evidence="5 7" id="KW-0496">Mitochondrion</keyword>
<evidence type="ECO:0000256" key="5">
    <source>
        <dbReference type="ARBA" id="ARBA00023128"/>
    </source>
</evidence>
<feature type="transmembrane region" description="Helical" evidence="7">
    <location>
        <begin position="154"/>
        <end position="171"/>
    </location>
</feature>
<keyword evidence="6 7" id="KW-0472">Membrane</keyword>
<dbReference type="GeneTree" id="ENSGT00530000063666"/>
<evidence type="ECO:0000313" key="8">
    <source>
        <dbReference type="Ensembl" id="ENSEEEP00000028511.2"/>
    </source>
</evidence>
<comment type="similarity">
    <text evidence="2">Belongs to the apolipoprotein O/MICOS complex subunit Mic27 family.</text>
</comment>
<dbReference type="AlphaFoldDB" id="A0A4W4FX84"/>
<evidence type="ECO:0000256" key="4">
    <source>
        <dbReference type="ARBA" id="ARBA00022989"/>
    </source>
</evidence>
<evidence type="ECO:0000256" key="1">
    <source>
        <dbReference type="ARBA" id="ARBA00004325"/>
    </source>
</evidence>
<proteinExistence type="inferred from homology"/>
<accession>A0A4W4FX84</accession>
<evidence type="ECO:0000256" key="3">
    <source>
        <dbReference type="ARBA" id="ARBA00022692"/>
    </source>
</evidence>
<evidence type="ECO:0000256" key="2">
    <source>
        <dbReference type="ARBA" id="ARBA00010904"/>
    </source>
</evidence>
<dbReference type="Ensembl" id="ENSEEET00000028839.2">
    <property type="protein sequence ID" value="ENSEEEP00000028511.2"/>
    <property type="gene ID" value="ENSEEEG00000013698.2"/>
</dbReference>
<keyword evidence="3 7" id="KW-0812">Transmembrane</keyword>
<keyword evidence="4 7" id="KW-1133">Transmembrane helix</keyword>
<feature type="transmembrane region" description="Helical" evidence="7">
    <location>
        <begin position="129"/>
        <end position="147"/>
    </location>
</feature>
<reference evidence="9" key="1">
    <citation type="journal article" date="2014" name="Science">
        <title>Nonhuman genetics. Genomic basis for the convergent evolution of electric organs.</title>
        <authorList>
            <person name="Gallant J.R."/>
            <person name="Traeger L.L."/>
            <person name="Volkening J.D."/>
            <person name="Moffett H."/>
            <person name="Chen P.H."/>
            <person name="Novina C.D."/>
            <person name="Phillips G.N.Jr."/>
            <person name="Anand R."/>
            <person name="Wells G.B."/>
            <person name="Pinch M."/>
            <person name="Guth R."/>
            <person name="Unguez G.A."/>
            <person name="Albert J.S."/>
            <person name="Zakon H.H."/>
            <person name="Samanta M.P."/>
            <person name="Sussman M.R."/>
        </authorList>
    </citation>
    <scope>NUCLEOTIDE SEQUENCE [LARGE SCALE GENOMIC DNA]</scope>
</reference>
<evidence type="ECO:0000313" key="9">
    <source>
        <dbReference type="Proteomes" id="UP000314983"/>
    </source>
</evidence>
<comment type="subunit">
    <text evidence="7">Component of the mitochondrial contact site and cristae organizing system (MICOS) complex.</text>
</comment>
<comment type="subcellular location">
    <subcellularLocation>
        <location evidence="7">Mitochondrion inner membrane</location>
    </subcellularLocation>
    <subcellularLocation>
        <location evidence="1">Mitochondrion membrane</location>
    </subcellularLocation>
</comment>
<organism evidence="8 9">
    <name type="scientific">Electrophorus electricus</name>
    <name type="common">Electric eel</name>
    <name type="synonym">Gymnotus electricus</name>
    <dbReference type="NCBI Taxonomy" id="8005"/>
    <lineage>
        <taxon>Eukaryota</taxon>
        <taxon>Metazoa</taxon>
        <taxon>Chordata</taxon>
        <taxon>Craniata</taxon>
        <taxon>Vertebrata</taxon>
        <taxon>Euteleostomi</taxon>
        <taxon>Actinopterygii</taxon>
        <taxon>Neopterygii</taxon>
        <taxon>Teleostei</taxon>
        <taxon>Ostariophysi</taxon>
        <taxon>Gymnotiformes</taxon>
        <taxon>Gymnotoidei</taxon>
        <taxon>Gymnotidae</taxon>
        <taxon>Electrophorus</taxon>
    </lineage>
</organism>
<dbReference type="GO" id="GO:0061617">
    <property type="term" value="C:MICOS complex"/>
    <property type="evidence" value="ECO:0007669"/>
    <property type="project" value="UniProtKB-UniRule"/>
</dbReference>
<gene>
    <name evidence="8" type="primary">APOO</name>
</gene>
<dbReference type="InterPro" id="IPR019166">
    <property type="entry name" value="MIC26/MIC27"/>
</dbReference>
<dbReference type="GO" id="GO:0042407">
    <property type="term" value="P:cristae formation"/>
    <property type="evidence" value="ECO:0007669"/>
    <property type="project" value="InterPro"/>
</dbReference>
<dbReference type="Proteomes" id="UP000314983">
    <property type="component" value="Chromosome 5"/>
</dbReference>
<evidence type="ECO:0000256" key="6">
    <source>
        <dbReference type="ARBA" id="ARBA00023136"/>
    </source>
</evidence>
<dbReference type="Pfam" id="PF09769">
    <property type="entry name" value="ApoO"/>
    <property type="match status" value="1"/>
</dbReference>
<evidence type="ECO:0000256" key="7">
    <source>
        <dbReference type="RuleBase" id="RU363021"/>
    </source>
</evidence>
<comment type="function">
    <text evidence="7">Component of the MICOS complex, a large protein complex of the mitochondrial inner membrane that plays crucial roles in the maintenance of crista junctions, inner membrane architecture, and formation of contact sites to the outer membrane.</text>
</comment>
<dbReference type="InterPro" id="IPR033182">
    <property type="entry name" value="MIC26/MIC27_animal"/>
</dbReference>
<protein>
    <recommendedName>
        <fullName evidence="7">MICOS complex subunit</fullName>
    </recommendedName>
</protein>
<dbReference type="PANTHER" id="PTHR14564">
    <property type="entry name" value="MICOS COMPLEX SUBUNIT MIC26 / MIC27 FAMILY MEMBER"/>
    <property type="match status" value="1"/>
</dbReference>
<reference evidence="9" key="2">
    <citation type="journal article" date="2017" name="Sci. Adv.">
        <title>A tail of two voltages: Proteomic comparison of the three electric organs of the electric eel.</title>
        <authorList>
            <person name="Traeger L.L."/>
            <person name="Sabat G."/>
            <person name="Barrett-Wilt G.A."/>
            <person name="Wells G.B."/>
            <person name="Sussman M.R."/>
        </authorList>
    </citation>
    <scope>NUCLEOTIDE SEQUENCE [LARGE SCALE GENOMIC DNA]</scope>
</reference>
<keyword evidence="9" id="KW-1185">Reference proteome</keyword>
<reference evidence="8" key="4">
    <citation type="submission" date="2025-08" db="UniProtKB">
        <authorList>
            <consortium name="Ensembl"/>
        </authorList>
    </citation>
    <scope>IDENTIFICATION</scope>
</reference>